<accession>A0A7X0ET75</accession>
<evidence type="ECO:0000256" key="6">
    <source>
        <dbReference type="ARBA" id="ARBA00023136"/>
    </source>
</evidence>
<proteinExistence type="inferred from homology"/>
<feature type="domain" description="Glycine transporter" evidence="8">
    <location>
        <begin position="5"/>
        <end position="78"/>
    </location>
</feature>
<comment type="caution">
    <text evidence="9">The sequence shown here is derived from an EMBL/GenBank/DDBJ whole genome shotgun (WGS) entry which is preliminary data.</text>
</comment>
<keyword evidence="5 7" id="KW-1133">Transmembrane helix</keyword>
<dbReference type="AlphaFoldDB" id="A0A7X0ET75"/>
<feature type="transmembrane region" description="Helical" evidence="7">
    <location>
        <begin position="173"/>
        <end position="194"/>
    </location>
</feature>
<evidence type="ECO:0000256" key="7">
    <source>
        <dbReference type="SAM" id="Phobius"/>
    </source>
</evidence>
<comment type="subcellular location">
    <subcellularLocation>
        <location evidence="1">Cell membrane</location>
        <topology evidence="1">Multi-pass membrane protein</topology>
    </subcellularLocation>
</comment>
<evidence type="ECO:0000256" key="4">
    <source>
        <dbReference type="ARBA" id="ARBA00022692"/>
    </source>
</evidence>
<name>A0A7X0ET75_9PSED</name>
<evidence type="ECO:0000256" key="2">
    <source>
        <dbReference type="ARBA" id="ARBA00008193"/>
    </source>
</evidence>
<feature type="transmembrane region" description="Helical" evidence="7">
    <location>
        <begin position="85"/>
        <end position="103"/>
    </location>
</feature>
<feature type="transmembrane region" description="Helical" evidence="7">
    <location>
        <begin position="30"/>
        <end position="50"/>
    </location>
</feature>
<protein>
    <submittedName>
        <fullName evidence="9">Putative membrane protein YeiH</fullName>
    </submittedName>
</protein>
<feature type="transmembrane region" description="Helical" evidence="7">
    <location>
        <begin position="6"/>
        <end position="23"/>
    </location>
</feature>
<feature type="transmembrane region" description="Helical" evidence="7">
    <location>
        <begin position="149"/>
        <end position="167"/>
    </location>
</feature>
<dbReference type="GO" id="GO:0005886">
    <property type="term" value="C:plasma membrane"/>
    <property type="evidence" value="ECO:0007669"/>
    <property type="project" value="UniProtKB-SubCell"/>
</dbReference>
<keyword evidence="3" id="KW-1003">Cell membrane</keyword>
<gene>
    <name evidence="9" type="ORF">HNP49_000730</name>
</gene>
<dbReference type="Proteomes" id="UP000557193">
    <property type="component" value="Unassembled WGS sequence"/>
</dbReference>
<keyword evidence="10" id="KW-1185">Reference proteome</keyword>
<evidence type="ECO:0000256" key="1">
    <source>
        <dbReference type="ARBA" id="ARBA00004651"/>
    </source>
</evidence>
<dbReference type="InterPro" id="IPR005115">
    <property type="entry name" value="Gly_transporter"/>
</dbReference>
<dbReference type="Pfam" id="PF03458">
    <property type="entry name" value="Gly_transporter"/>
    <property type="match status" value="2"/>
</dbReference>
<organism evidence="9 10">
    <name type="scientific">Pseudomonas fluvialis</name>
    <dbReference type="NCBI Taxonomy" id="1793966"/>
    <lineage>
        <taxon>Bacteria</taxon>
        <taxon>Pseudomonadati</taxon>
        <taxon>Pseudomonadota</taxon>
        <taxon>Gammaproteobacteria</taxon>
        <taxon>Pseudomonadales</taxon>
        <taxon>Pseudomonadaceae</taxon>
        <taxon>Pseudomonas</taxon>
    </lineage>
</organism>
<comment type="similarity">
    <text evidence="2">Belongs to the UPF0126 family.</text>
</comment>
<evidence type="ECO:0000256" key="3">
    <source>
        <dbReference type="ARBA" id="ARBA00022475"/>
    </source>
</evidence>
<feature type="transmembrane region" description="Helical" evidence="7">
    <location>
        <begin position="115"/>
        <end position="137"/>
    </location>
</feature>
<evidence type="ECO:0000256" key="5">
    <source>
        <dbReference type="ARBA" id="ARBA00022989"/>
    </source>
</evidence>
<dbReference type="RefSeq" id="WP_184680691.1">
    <property type="nucleotide sequence ID" value="NZ_JACHLL010000001.1"/>
</dbReference>
<keyword evidence="6 7" id="KW-0472">Membrane</keyword>
<evidence type="ECO:0000313" key="10">
    <source>
        <dbReference type="Proteomes" id="UP000557193"/>
    </source>
</evidence>
<keyword evidence="4 7" id="KW-0812">Transmembrane</keyword>
<feature type="domain" description="Glycine transporter" evidence="8">
    <location>
        <begin position="92"/>
        <end position="164"/>
    </location>
</feature>
<feature type="transmembrane region" description="Helical" evidence="7">
    <location>
        <begin position="56"/>
        <end position="78"/>
    </location>
</feature>
<dbReference type="PANTHER" id="PTHR30506">
    <property type="entry name" value="INNER MEMBRANE PROTEIN"/>
    <property type="match status" value="1"/>
</dbReference>
<evidence type="ECO:0000259" key="8">
    <source>
        <dbReference type="Pfam" id="PF03458"/>
    </source>
</evidence>
<sequence length="204" mass="21757">MLNYWIGMAAICAFAMAGVLAAGRRGMDIIALLFMGVITAVGGGTLRDLLLGVPVFWMIDFNYVWVASAASLAAFALARHLRDETVWAAILYLDAFGIALFGVQSIDKALAHGFAAPVAIVMATITGIGGGLIRDVLAQRENLLSSREIYATTIITGGMLYTFLLAQGGASHGASLCGVAFTFAFRGLAIHFGWQMPKWLTLRH</sequence>
<dbReference type="PANTHER" id="PTHR30506:SF3">
    <property type="entry name" value="UPF0126 INNER MEMBRANE PROTEIN YADS-RELATED"/>
    <property type="match status" value="1"/>
</dbReference>
<dbReference type="EMBL" id="JACHLL010000001">
    <property type="protein sequence ID" value="MBB6340580.1"/>
    <property type="molecule type" value="Genomic_DNA"/>
</dbReference>
<reference evidence="9 10" key="1">
    <citation type="submission" date="2020-08" db="EMBL/GenBank/DDBJ databases">
        <title>Functional genomics of gut bacteria from endangered species of beetles.</title>
        <authorList>
            <person name="Carlos-Shanley C."/>
        </authorList>
    </citation>
    <scope>NUCLEOTIDE SEQUENCE [LARGE SCALE GENOMIC DNA]</scope>
    <source>
        <strain evidence="9 10">S00202</strain>
    </source>
</reference>
<evidence type="ECO:0000313" key="9">
    <source>
        <dbReference type="EMBL" id="MBB6340580.1"/>
    </source>
</evidence>